<accession>A0ABR6RFN3</accession>
<dbReference type="EMBL" id="JACHKZ010000010">
    <property type="protein sequence ID" value="MBB6577966.1"/>
    <property type="molecule type" value="Genomic_DNA"/>
</dbReference>
<evidence type="ECO:0000313" key="1">
    <source>
        <dbReference type="EMBL" id="MBB6577966.1"/>
    </source>
</evidence>
<dbReference type="Proteomes" id="UP000562492">
    <property type="component" value="Unassembled WGS sequence"/>
</dbReference>
<gene>
    <name evidence="1" type="ORF">HNP33_002034</name>
</gene>
<sequence length="70" mass="8179">MAARFVRIVKFCAETGYSDRAVETKIHRGVWVEGREYVRAPDNNILIDMEGYYQWAAKQRQEVLDREATA</sequence>
<name>A0ABR6RFN3_9BURK</name>
<comment type="caution">
    <text evidence="1">The sequence shown here is derived from an EMBL/GenBank/DDBJ whole genome shotgun (WGS) entry which is preliminary data.</text>
</comment>
<evidence type="ECO:0000313" key="2">
    <source>
        <dbReference type="Proteomes" id="UP000562492"/>
    </source>
</evidence>
<organism evidence="1 2">
    <name type="scientific">Comamonas odontotermitis</name>
    <dbReference type="NCBI Taxonomy" id="379895"/>
    <lineage>
        <taxon>Bacteria</taxon>
        <taxon>Pseudomonadati</taxon>
        <taxon>Pseudomonadota</taxon>
        <taxon>Betaproteobacteria</taxon>
        <taxon>Burkholderiales</taxon>
        <taxon>Comamonadaceae</taxon>
        <taxon>Comamonas</taxon>
    </lineage>
</organism>
<protein>
    <recommendedName>
        <fullName evidence="3">Excisionase</fullName>
    </recommendedName>
</protein>
<evidence type="ECO:0008006" key="3">
    <source>
        <dbReference type="Google" id="ProtNLM"/>
    </source>
</evidence>
<keyword evidence="2" id="KW-1185">Reference proteome</keyword>
<proteinExistence type="predicted"/>
<reference evidence="1 2" key="1">
    <citation type="submission" date="2020-08" db="EMBL/GenBank/DDBJ databases">
        <title>Functional genomics of gut bacteria from endangered species of beetles.</title>
        <authorList>
            <person name="Carlos-Shanley C."/>
        </authorList>
    </citation>
    <scope>NUCLEOTIDE SEQUENCE [LARGE SCALE GENOMIC DNA]</scope>
    <source>
        <strain evidence="1 2">S00124</strain>
    </source>
</reference>